<feature type="compositionally biased region" description="Gly residues" evidence="1">
    <location>
        <begin position="80"/>
        <end position="95"/>
    </location>
</feature>
<protein>
    <submittedName>
        <fullName evidence="2">Uncharacterized protein</fullName>
    </submittedName>
</protein>
<feature type="region of interest" description="Disordered" evidence="1">
    <location>
        <begin position="65"/>
        <end position="95"/>
    </location>
</feature>
<feature type="non-terminal residue" evidence="2">
    <location>
        <position position="95"/>
    </location>
</feature>
<accession>A0A2J7ZGX7</accession>
<dbReference type="AlphaFoldDB" id="A0A2J7ZGX7"/>
<evidence type="ECO:0000313" key="2">
    <source>
        <dbReference type="EMBL" id="PNG99522.1"/>
    </source>
</evidence>
<evidence type="ECO:0000313" key="3">
    <source>
        <dbReference type="Proteomes" id="UP000236333"/>
    </source>
</evidence>
<reference evidence="2 3" key="1">
    <citation type="journal article" date="2017" name="Mol. Biol. Evol.">
        <title>The 4-celled Tetrabaena socialis nuclear genome reveals the essential components for genetic control of cell number at the origin of multicellularity in the volvocine lineage.</title>
        <authorList>
            <person name="Featherston J."/>
            <person name="Arakaki Y."/>
            <person name="Hanschen E.R."/>
            <person name="Ferris P.J."/>
            <person name="Michod R.E."/>
            <person name="Olson B.J.S.C."/>
            <person name="Nozaki H."/>
            <person name="Durand P.M."/>
        </authorList>
    </citation>
    <scope>NUCLEOTIDE SEQUENCE [LARGE SCALE GENOMIC DNA]</scope>
    <source>
        <strain evidence="2 3">NIES-571</strain>
    </source>
</reference>
<name>A0A2J7ZGX7_9CHLO</name>
<dbReference type="Proteomes" id="UP000236333">
    <property type="component" value="Unassembled WGS sequence"/>
</dbReference>
<keyword evidence="3" id="KW-1185">Reference proteome</keyword>
<dbReference type="EMBL" id="PGGS01002692">
    <property type="protein sequence ID" value="PNG99522.1"/>
    <property type="molecule type" value="Genomic_DNA"/>
</dbReference>
<evidence type="ECO:0000256" key="1">
    <source>
        <dbReference type="SAM" id="MobiDB-lite"/>
    </source>
</evidence>
<proteinExistence type="predicted"/>
<organism evidence="2 3">
    <name type="scientific">Tetrabaena socialis</name>
    <dbReference type="NCBI Taxonomy" id="47790"/>
    <lineage>
        <taxon>Eukaryota</taxon>
        <taxon>Viridiplantae</taxon>
        <taxon>Chlorophyta</taxon>
        <taxon>core chlorophytes</taxon>
        <taxon>Chlorophyceae</taxon>
        <taxon>CS clade</taxon>
        <taxon>Chlamydomonadales</taxon>
        <taxon>Tetrabaenaceae</taxon>
        <taxon>Tetrabaena</taxon>
    </lineage>
</organism>
<gene>
    <name evidence="2" type="ORF">TSOC_014695</name>
</gene>
<sequence length="95" mass="10340">MARGGRSTGRVLDQDATLRSNILDRLRRCRNVAASTPHSVLLLMQHAPSLKQLAVRQYRRRARQLYGGQQRRRHAPKLVPGGGGGGVVPTAPHGG</sequence>
<comment type="caution">
    <text evidence="2">The sequence shown here is derived from an EMBL/GenBank/DDBJ whole genome shotgun (WGS) entry which is preliminary data.</text>
</comment>